<evidence type="ECO:0000313" key="3">
    <source>
        <dbReference type="Proteomes" id="UP000702952"/>
    </source>
</evidence>
<keyword evidence="1" id="KW-1133">Transmembrane helix</keyword>
<evidence type="ECO:0000313" key="2">
    <source>
        <dbReference type="EMBL" id="NTC29032.1"/>
    </source>
</evidence>
<name>A0AA44F596_AGRTU</name>
<keyword evidence="1" id="KW-0812">Transmembrane</keyword>
<dbReference type="EMBL" id="JAAMAY010000021">
    <property type="protein sequence ID" value="NTC29032.1"/>
    <property type="molecule type" value="Genomic_DNA"/>
</dbReference>
<dbReference type="AlphaFoldDB" id="A0AA44F596"/>
<dbReference type="Proteomes" id="UP000702952">
    <property type="component" value="Unassembled WGS sequence"/>
</dbReference>
<evidence type="ECO:0000256" key="1">
    <source>
        <dbReference type="SAM" id="Phobius"/>
    </source>
</evidence>
<keyword evidence="1" id="KW-0472">Membrane</keyword>
<accession>A0AA44F596</accession>
<gene>
    <name evidence="2" type="ORF">G6M46_12760</name>
</gene>
<feature type="transmembrane region" description="Helical" evidence="1">
    <location>
        <begin position="24"/>
        <end position="45"/>
    </location>
</feature>
<organism evidence="2 3">
    <name type="scientific">Agrobacterium tumefaciens</name>
    <dbReference type="NCBI Taxonomy" id="358"/>
    <lineage>
        <taxon>Bacteria</taxon>
        <taxon>Pseudomonadati</taxon>
        <taxon>Pseudomonadota</taxon>
        <taxon>Alphaproteobacteria</taxon>
        <taxon>Hyphomicrobiales</taxon>
        <taxon>Rhizobiaceae</taxon>
        <taxon>Rhizobium/Agrobacterium group</taxon>
        <taxon>Agrobacterium</taxon>
        <taxon>Agrobacterium tumefaciens complex</taxon>
    </lineage>
</organism>
<comment type="caution">
    <text evidence="2">The sequence shown here is derived from an EMBL/GenBank/DDBJ whole genome shotgun (WGS) entry which is preliminary data.</text>
</comment>
<reference evidence="2" key="1">
    <citation type="journal article" date="2020" name="Science">
        <title>Unexpected conservation and global transmission of agrobacterial virulence plasmids.</title>
        <authorList>
            <person name="Weisberg A.J."/>
            <person name="Davis E.W. 2nd"/>
            <person name="Tabima J."/>
            <person name="Belcher M.S."/>
            <person name="Miller M."/>
            <person name="Kuo C.H."/>
            <person name="Loper J.E."/>
            <person name="Grunwald N.J."/>
            <person name="Putnam M.L."/>
            <person name="Chang J.H."/>
        </authorList>
    </citation>
    <scope>NUCLEOTIDE SEQUENCE</scope>
    <source>
        <strain evidence="2">17-1853-1a</strain>
    </source>
</reference>
<proteinExistence type="predicted"/>
<protein>
    <submittedName>
        <fullName evidence="2">Uncharacterized protein</fullName>
    </submittedName>
</protein>
<sequence>MPSESRIEIRLPNIDFQDNLEVEMIYIVIALCALVTAFFACRYYAAKILLVEHDIDKAIARKFESSGKAIELAKLREENAVMRNLLLDLLENEVAFPVQQATVSVDDLFRMKATKIQRYREILAESRHVLQQREANRVSGLSSSLKSTERRM</sequence>